<keyword evidence="3" id="KW-0378">Hydrolase</keyword>
<feature type="domain" description="Alpha-L-rhamnosidase concanavalin-like" evidence="5">
    <location>
        <begin position="376"/>
        <end position="473"/>
    </location>
</feature>
<dbReference type="EMBL" id="FZOD01000046">
    <property type="protein sequence ID" value="SNT46359.1"/>
    <property type="molecule type" value="Genomic_DNA"/>
</dbReference>
<feature type="domain" description="Bacterial alpha-L-rhamnosidase N-terminal" evidence="6">
    <location>
        <begin position="196"/>
        <end position="363"/>
    </location>
</feature>
<dbReference type="Pfam" id="PF17389">
    <property type="entry name" value="Bac_rhamnosid6H"/>
    <property type="match status" value="1"/>
</dbReference>
<dbReference type="EC" id="3.2.1.40" evidence="2"/>
<evidence type="ECO:0000313" key="9">
    <source>
        <dbReference type="EMBL" id="SNT46359.1"/>
    </source>
</evidence>
<dbReference type="Gene3D" id="2.60.420.10">
    <property type="entry name" value="Maltose phosphorylase, domain 3"/>
    <property type="match status" value="1"/>
</dbReference>
<dbReference type="InterPro" id="IPR016007">
    <property type="entry name" value="Alpha_rhamnosid"/>
</dbReference>
<dbReference type="Pfam" id="PF05592">
    <property type="entry name" value="Bac_rhamnosid"/>
    <property type="match status" value="1"/>
</dbReference>
<evidence type="ECO:0000256" key="4">
    <source>
        <dbReference type="SAM" id="MobiDB-lite"/>
    </source>
</evidence>
<dbReference type="PANTHER" id="PTHR33307:SF6">
    <property type="entry name" value="ALPHA-RHAMNOSIDASE (EUROFUNG)-RELATED"/>
    <property type="match status" value="1"/>
</dbReference>
<evidence type="ECO:0000259" key="7">
    <source>
        <dbReference type="Pfam" id="PF17389"/>
    </source>
</evidence>
<dbReference type="InterPro" id="IPR013783">
    <property type="entry name" value="Ig-like_fold"/>
</dbReference>
<evidence type="ECO:0000259" key="5">
    <source>
        <dbReference type="Pfam" id="PF05592"/>
    </source>
</evidence>
<name>A0A239MWW9_9ACTN</name>
<dbReference type="SUPFAM" id="SSF48208">
    <property type="entry name" value="Six-hairpin glycosidases"/>
    <property type="match status" value="1"/>
</dbReference>
<feature type="domain" description="Alpha-L-rhamnosidase C-terminal" evidence="8">
    <location>
        <begin position="808"/>
        <end position="881"/>
    </location>
</feature>
<evidence type="ECO:0000313" key="10">
    <source>
        <dbReference type="Proteomes" id="UP000198282"/>
    </source>
</evidence>
<evidence type="ECO:0000259" key="6">
    <source>
        <dbReference type="Pfam" id="PF08531"/>
    </source>
</evidence>
<dbReference type="GO" id="GO:0005975">
    <property type="term" value="P:carbohydrate metabolic process"/>
    <property type="evidence" value="ECO:0007669"/>
    <property type="project" value="InterPro"/>
</dbReference>
<dbReference type="GO" id="GO:0030596">
    <property type="term" value="F:alpha-L-rhamnosidase activity"/>
    <property type="evidence" value="ECO:0007669"/>
    <property type="project" value="UniProtKB-EC"/>
</dbReference>
<proteinExistence type="predicted"/>
<dbReference type="InterPro" id="IPR012341">
    <property type="entry name" value="6hp_glycosidase-like_sf"/>
</dbReference>
<dbReference type="InterPro" id="IPR008902">
    <property type="entry name" value="Rhamnosid_concanavalin"/>
</dbReference>
<evidence type="ECO:0000256" key="3">
    <source>
        <dbReference type="ARBA" id="ARBA00022801"/>
    </source>
</evidence>
<keyword evidence="10" id="KW-1185">Reference proteome</keyword>
<comment type="catalytic activity">
    <reaction evidence="1">
        <text>Hydrolysis of terminal non-reducing alpha-L-rhamnose residues in alpha-L-rhamnosides.</text>
        <dbReference type="EC" id="3.2.1.40"/>
    </reaction>
</comment>
<accession>A0A239MWW9</accession>
<dbReference type="Gene3D" id="2.60.120.260">
    <property type="entry name" value="Galactose-binding domain-like"/>
    <property type="match status" value="2"/>
</dbReference>
<feature type="region of interest" description="Disordered" evidence="4">
    <location>
        <begin position="43"/>
        <end position="103"/>
    </location>
</feature>
<gene>
    <name evidence="9" type="ORF">SAMN05216276_104637</name>
</gene>
<dbReference type="OrthoDB" id="9761045at2"/>
<protein>
    <recommendedName>
        <fullName evidence="2">alpha-L-rhamnosidase</fullName>
        <ecNumber evidence="2">3.2.1.40</ecNumber>
    </recommendedName>
</protein>
<evidence type="ECO:0000256" key="2">
    <source>
        <dbReference type="ARBA" id="ARBA00012652"/>
    </source>
</evidence>
<dbReference type="Pfam" id="PF25788">
    <property type="entry name" value="Ig_Rha78A_N"/>
    <property type="match status" value="1"/>
</dbReference>
<evidence type="ECO:0000259" key="8">
    <source>
        <dbReference type="Pfam" id="PF17390"/>
    </source>
</evidence>
<dbReference type="PANTHER" id="PTHR33307">
    <property type="entry name" value="ALPHA-RHAMNOSIDASE (EUROFUNG)"/>
    <property type="match status" value="1"/>
</dbReference>
<dbReference type="Gene3D" id="1.50.10.10">
    <property type="match status" value="1"/>
</dbReference>
<dbReference type="Pfam" id="PF08531">
    <property type="entry name" value="Bac_rhamnosid_N"/>
    <property type="match status" value="1"/>
</dbReference>
<dbReference type="Gene3D" id="2.60.40.10">
    <property type="entry name" value="Immunoglobulins"/>
    <property type="match status" value="1"/>
</dbReference>
<dbReference type="AlphaFoldDB" id="A0A239MWW9"/>
<feature type="domain" description="Alpha-L-rhamnosidase six-hairpin glycosidase" evidence="7">
    <location>
        <begin position="478"/>
        <end position="806"/>
    </location>
</feature>
<dbReference type="InterPro" id="IPR013737">
    <property type="entry name" value="Bac_rhamnosid_N"/>
</dbReference>
<dbReference type="Pfam" id="PF17390">
    <property type="entry name" value="Bac_rhamnosid_C"/>
    <property type="match status" value="1"/>
</dbReference>
<dbReference type="InterPro" id="IPR035398">
    <property type="entry name" value="Bac_rhamnosid_C"/>
</dbReference>
<dbReference type="Proteomes" id="UP000198282">
    <property type="component" value="Unassembled WGS sequence"/>
</dbReference>
<organism evidence="9 10">
    <name type="scientific">Streptosporangium subroseum</name>
    <dbReference type="NCBI Taxonomy" id="106412"/>
    <lineage>
        <taxon>Bacteria</taxon>
        <taxon>Bacillati</taxon>
        <taxon>Actinomycetota</taxon>
        <taxon>Actinomycetes</taxon>
        <taxon>Streptosporangiales</taxon>
        <taxon>Streptosporangiaceae</taxon>
        <taxon>Streptosporangium</taxon>
    </lineage>
</organism>
<reference evidence="9 10" key="1">
    <citation type="submission" date="2017-06" db="EMBL/GenBank/DDBJ databases">
        <authorList>
            <person name="Kim H.J."/>
            <person name="Triplett B.A."/>
        </authorList>
    </citation>
    <scope>NUCLEOTIDE SEQUENCE [LARGE SCALE GENOMIC DNA]</scope>
    <source>
        <strain evidence="9 10">CGMCC 4.2132</strain>
    </source>
</reference>
<dbReference type="PIRSF" id="PIRSF010631">
    <property type="entry name" value="A-rhamnsds"/>
    <property type="match status" value="1"/>
</dbReference>
<dbReference type="RefSeq" id="WP_089211336.1">
    <property type="nucleotide sequence ID" value="NZ_FZOD01000046.1"/>
</dbReference>
<evidence type="ECO:0000256" key="1">
    <source>
        <dbReference type="ARBA" id="ARBA00001445"/>
    </source>
</evidence>
<dbReference type="InterPro" id="IPR035396">
    <property type="entry name" value="Bac_rhamnosid6H"/>
</dbReference>
<dbReference type="InterPro" id="IPR008928">
    <property type="entry name" value="6-hairpin_glycosidase_sf"/>
</dbReference>
<sequence length="894" mass="97442">MTVAARLTPYGLRCEHRRTPLGVGEPRPLLSWRLTSAQAGDDPVAYELRVGIRPSGGIDDPETGGSANSQVPGVGDSSDGEAGEPETDSRSSGEAGDWSSGRVEDPAAIGAVYGGPPLLPRTRYVWRVTVWAQDGTAGSAESWFETGQDLWQASWIAHDPDAVEHVDPPTEGDQALSHHGLLPCPQLRTGFASTGVRSARLYISAKGLYEARVNGHRAGDAELAPGWTDYRRRIQYQVHDVTPFLLDGENVLAVTLADGWWSGFVGFDPRRPGYHYGRFPELIAELHLTFEDGSTRIVTTGENWRTGHGRIRYGDLLKGECHDARAETPGWDLPGFDDSSWRPAVVTGDDHSLLVASRDEPVRALGELLPVSSIPVRPGVHLVDFGQNIAGRVRLTVRNREPGLRVTVRHGEKLDGDGRLHTANLRTADATDVLITAGGAEEVFEPRFTYHGFRYAEVSGLDRLDDIRAVVLHSDTPQAGTFECSDPEINRLYENIVWGQRGNFVSVPTDCPQRDERLGWLADAQVFLPTACFNADVSGFFSKWMRDVVDAQSPEGGFSNVAPLLIGVADEGAPGWADAGTLIPWHLYRTYGDERFLDVDAMTRWVDFVARHNPDLIWRHRTGPHFADWLSPGPATPREVLATAFFHRSTALTAEAARVRGRHGEAERLGALAARIREAFTAEFVGDGGLVEGDTQTGYLLALAFGLLTPEQGRDAAARLAALVEESGPLTGFLGVNLLCPVLSAHGRDDLAHALLRRTDPPSWLYQVRHGATTVWERWDGVGAASMNSFNHYAFGSIGEWLYSGVAGIDQAPGSVAYRELVIRPLPGELSSARASYESARGLISVSWRSDDRGFRLQAHIPPGATATVHLPGGDIRRVTSGDHIFELVRGEKA</sequence>